<feature type="transmembrane region" description="Helical" evidence="7">
    <location>
        <begin position="291"/>
        <end position="312"/>
    </location>
</feature>
<reference evidence="10 11" key="1">
    <citation type="submission" date="2023-01" db="EMBL/GenBank/DDBJ databases">
        <title>Novel species of the genus Vogesella isolated from rivers.</title>
        <authorList>
            <person name="Lu H."/>
        </authorList>
    </citation>
    <scope>NUCLEOTIDE SEQUENCE [LARGE SCALE GENOMIC DNA]</scope>
    <source>
        <strain evidence="10 11">SH7W</strain>
    </source>
</reference>
<comment type="subcellular location">
    <subcellularLocation>
        <location evidence="1">Endomembrane system</location>
        <topology evidence="1">Multi-pass membrane protein</topology>
    </subcellularLocation>
    <subcellularLocation>
        <location evidence="5">Membrane</location>
        <topology evidence="5">Multi-pass membrane protein</topology>
    </subcellularLocation>
</comment>
<feature type="transmembrane region" description="Helical" evidence="7">
    <location>
        <begin position="495"/>
        <end position="516"/>
    </location>
</feature>
<dbReference type="PRINTS" id="PR01435">
    <property type="entry name" value="NPOXDRDTASE5"/>
</dbReference>
<feature type="transmembrane region" description="Helical" evidence="7">
    <location>
        <begin position="554"/>
        <end position="576"/>
    </location>
</feature>
<feature type="transmembrane region" description="Helical" evidence="7">
    <location>
        <begin position="182"/>
        <end position="201"/>
    </location>
</feature>
<feature type="domain" description="NADH-Ubiquinone oxidoreductase (complex I) chain 5 N-terminal" evidence="9">
    <location>
        <begin position="70"/>
        <end position="120"/>
    </location>
</feature>
<keyword evidence="4 7" id="KW-0472">Membrane</keyword>
<feature type="transmembrane region" description="Helical" evidence="7">
    <location>
        <begin position="427"/>
        <end position="448"/>
    </location>
</feature>
<feature type="domain" description="NADH:quinone oxidoreductase/Mrp antiporter transmembrane" evidence="8">
    <location>
        <begin position="136"/>
        <end position="422"/>
    </location>
</feature>
<feature type="transmembrane region" description="Helical" evidence="7">
    <location>
        <begin position="386"/>
        <end position="407"/>
    </location>
</feature>
<feature type="transmembrane region" description="Helical" evidence="7">
    <location>
        <begin position="35"/>
        <end position="56"/>
    </location>
</feature>
<keyword evidence="11" id="KW-1185">Reference proteome</keyword>
<accession>A0ABT5I753</accession>
<evidence type="ECO:0000256" key="3">
    <source>
        <dbReference type="ARBA" id="ARBA00022989"/>
    </source>
</evidence>
<evidence type="ECO:0000313" key="11">
    <source>
        <dbReference type="Proteomes" id="UP001221566"/>
    </source>
</evidence>
<evidence type="ECO:0000313" key="10">
    <source>
        <dbReference type="EMBL" id="MDC7692014.1"/>
    </source>
</evidence>
<dbReference type="PRINTS" id="PR01434">
    <property type="entry name" value="NADHDHGNASE5"/>
</dbReference>
<dbReference type="InterPro" id="IPR003945">
    <property type="entry name" value="NU5C-like"/>
</dbReference>
<protein>
    <submittedName>
        <fullName evidence="10">NADH-quinone oxidoreductase subunit L</fullName>
    </submittedName>
</protein>
<evidence type="ECO:0000256" key="4">
    <source>
        <dbReference type="ARBA" id="ARBA00023136"/>
    </source>
</evidence>
<gene>
    <name evidence="10" type="primary">nuoL</name>
    <name evidence="10" type="ORF">PQU93_14660</name>
</gene>
<comment type="caution">
    <text evidence="10">The sequence shown here is derived from an EMBL/GenBank/DDBJ whole genome shotgun (WGS) entry which is preliminary data.</text>
</comment>
<feature type="transmembrane region" description="Helical" evidence="7">
    <location>
        <begin position="87"/>
        <end position="107"/>
    </location>
</feature>
<dbReference type="Pfam" id="PF00361">
    <property type="entry name" value="Proton_antipo_M"/>
    <property type="match status" value="1"/>
</dbReference>
<proteinExistence type="predicted"/>
<dbReference type="InterPro" id="IPR001750">
    <property type="entry name" value="ND/Mrp_TM"/>
</dbReference>
<keyword evidence="2 5" id="KW-0812">Transmembrane</keyword>
<evidence type="ECO:0000256" key="2">
    <source>
        <dbReference type="ARBA" id="ARBA00022692"/>
    </source>
</evidence>
<dbReference type="Proteomes" id="UP001221566">
    <property type="component" value="Unassembled WGS sequence"/>
</dbReference>
<dbReference type="EMBL" id="JAQQKY010000009">
    <property type="protein sequence ID" value="MDC7692014.1"/>
    <property type="molecule type" value="Genomic_DNA"/>
</dbReference>
<evidence type="ECO:0000259" key="8">
    <source>
        <dbReference type="Pfam" id="PF00361"/>
    </source>
</evidence>
<feature type="region of interest" description="Disordered" evidence="6">
    <location>
        <begin position="462"/>
        <end position="487"/>
    </location>
</feature>
<keyword evidence="3 7" id="KW-1133">Transmembrane helix</keyword>
<sequence>MDMKSLYLLIALSPLVGSVIAGLFGWAIGRRAAHVVTILGVAVSAVLSIGVLKGFLDGSTQVFNAPVYTWLTVGGFEFSVGFLVDSLTAMMLVVVTSVSLMVHIYTIGYMHEDPGYQRFFSYISLFTFSMLMLVMSNNFIQLFFGWEAVGLVSYLLIGFWFKRPTAIFANLKAFLVNRVGDFGFLLGIGLVLAYFGGSLNYSDVFAAAPALASKTIQIIPGVEWSLLTVTCILLFIGAMGKSAQFPLHVWLPDSMEGPTPISALIHAATMVTAGIFMVSRMSPLFEMSDTALNVVMVAGSITALFMGFLGVVQNDIKRVVAYSTLSQLGYMTVALGASAYSVAMFHVMTHAFFKALLFLGAGSVIMGMHHDQDMRNMGGLRKYMPITWITSLLGSLALIGTPFFSGFYSKDSIILAVEHSNLAASGFAYFAVIAGVFVTAFYSFRMYFLVFHGKERWMENHGSHHAHEGDHDDEEPSDDHHHGLGPNDKPHESPWVVTLPLALLAIPSVLIGFFAIHPLVGGEFFKGVIYTNLEAHPGLEAAMHHAHDAMAMGLHAFVTLPFWLAAAGVALAWFFYMKAPHIPAAIKQKFSGVHTLLENKYYMDELYFAVFAKGSRALGTFFWKVGDMLLIDGLLVNGSARLVGSVSRAVRKLQTGFIYSYAAVMIIGVLVLMTYWFKPLILR</sequence>
<feature type="transmembrane region" description="Helical" evidence="7">
    <location>
        <begin position="343"/>
        <end position="365"/>
    </location>
</feature>
<evidence type="ECO:0000256" key="7">
    <source>
        <dbReference type="SAM" id="Phobius"/>
    </source>
</evidence>
<organism evidence="10 11">
    <name type="scientific">Vogesella indigofera</name>
    <name type="common">Pseudomonas indigofera</name>
    <dbReference type="NCBI Taxonomy" id="45465"/>
    <lineage>
        <taxon>Bacteria</taxon>
        <taxon>Pseudomonadati</taxon>
        <taxon>Pseudomonadota</taxon>
        <taxon>Betaproteobacteria</taxon>
        <taxon>Neisseriales</taxon>
        <taxon>Chromobacteriaceae</taxon>
        <taxon>Vogesella</taxon>
    </lineage>
</organism>
<dbReference type="PANTHER" id="PTHR42829">
    <property type="entry name" value="NADH-UBIQUINONE OXIDOREDUCTASE CHAIN 5"/>
    <property type="match status" value="1"/>
</dbReference>
<dbReference type="RefSeq" id="WP_272803799.1">
    <property type="nucleotide sequence ID" value="NZ_JAQQKY010000009.1"/>
</dbReference>
<evidence type="ECO:0000256" key="1">
    <source>
        <dbReference type="ARBA" id="ARBA00004127"/>
    </source>
</evidence>
<feature type="transmembrane region" description="Helical" evidence="7">
    <location>
        <begin position="657"/>
        <end position="677"/>
    </location>
</feature>
<feature type="transmembrane region" description="Helical" evidence="7">
    <location>
        <begin position="142"/>
        <end position="161"/>
    </location>
</feature>
<feature type="transmembrane region" description="Helical" evidence="7">
    <location>
        <begin position="319"/>
        <end position="337"/>
    </location>
</feature>
<feature type="transmembrane region" description="Helical" evidence="7">
    <location>
        <begin position="261"/>
        <end position="279"/>
    </location>
</feature>
<feature type="transmembrane region" description="Helical" evidence="7">
    <location>
        <begin position="119"/>
        <end position="136"/>
    </location>
</feature>
<feature type="compositionally biased region" description="Basic and acidic residues" evidence="6">
    <location>
        <begin position="478"/>
        <end position="487"/>
    </location>
</feature>
<feature type="transmembrane region" description="Helical" evidence="7">
    <location>
        <begin position="6"/>
        <end position="28"/>
    </location>
</feature>
<name>A0ABT5I753_VOGIN</name>
<feature type="transmembrane region" description="Helical" evidence="7">
    <location>
        <begin position="221"/>
        <end position="240"/>
    </location>
</feature>
<dbReference type="Pfam" id="PF00662">
    <property type="entry name" value="Proton_antipo_N"/>
    <property type="match status" value="1"/>
</dbReference>
<dbReference type="Gene3D" id="1.20.5.2700">
    <property type="match status" value="1"/>
</dbReference>
<dbReference type="NCBIfam" id="NF005141">
    <property type="entry name" value="PRK06590.1"/>
    <property type="match status" value="1"/>
</dbReference>
<evidence type="ECO:0000259" key="9">
    <source>
        <dbReference type="Pfam" id="PF00662"/>
    </source>
</evidence>
<dbReference type="NCBIfam" id="TIGR01974">
    <property type="entry name" value="NDH_I_L"/>
    <property type="match status" value="1"/>
</dbReference>
<dbReference type="InterPro" id="IPR018393">
    <property type="entry name" value="NADHpl_OxRdtase_5_subgr"/>
</dbReference>
<dbReference type="PANTHER" id="PTHR42829:SF2">
    <property type="entry name" value="NADH-UBIQUINONE OXIDOREDUCTASE CHAIN 5"/>
    <property type="match status" value="1"/>
</dbReference>
<dbReference type="InterPro" id="IPR001516">
    <property type="entry name" value="Proton_antipo_N"/>
</dbReference>
<evidence type="ECO:0000256" key="6">
    <source>
        <dbReference type="SAM" id="MobiDB-lite"/>
    </source>
</evidence>
<evidence type="ECO:0000256" key="5">
    <source>
        <dbReference type="RuleBase" id="RU000320"/>
    </source>
</evidence>